<dbReference type="SUPFAM" id="SSF63825">
    <property type="entry name" value="YWTD domain"/>
    <property type="match status" value="1"/>
</dbReference>
<dbReference type="PRINTS" id="PR00723">
    <property type="entry name" value="SUBTILISIN"/>
</dbReference>
<keyword evidence="7" id="KW-0732">Signal</keyword>
<dbReference type="PROSITE" id="PS00138">
    <property type="entry name" value="SUBTILASE_SER"/>
    <property type="match status" value="1"/>
</dbReference>
<comment type="similarity">
    <text evidence="1 5">Belongs to the peptidase S8 family.</text>
</comment>
<dbReference type="Pfam" id="PF13620">
    <property type="entry name" value="CarboxypepD_reg"/>
    <property type="match status" value="4"/>
</dbReference>
<dbReference type="SUPFAM" id="SSF49452">
    <property type="entry name" value="Starch-binding domain-like"/>
    <property type="match status" value="3"/>
</dbReference>
<feature type="region of interest" description="Disordered" evidence="6">
    <location>
        <begin position="1039"/>
        <end position="1059"/>
    </location>
</feature>
<feature type="chain" id="PRO_5038917737" evidence="7">
    <location>
        <begin position="26"/>
        <end position="2069"/>
    </location>
</feature>
<dbReference type="PANTHER" id="PTHR43399">
    <property type="entry name" value="SUBTILISIN-RELATED"/>
    <property type="match status" value="1"/>
</dbReference>
<organism evidence="10 11">
    <name type="scientific">Myceligenerans xiligouense</name>
    <dbReference type="NCBI Taxonomy" id="253184"/>
    <lineage>
        <taxon>Bacteria</taxon>
        <taxon>Bacillati</taxon>
        <taxon>Actinomycetota</taxon>
        <taxon>Actinomycetes</taxon>
        <taxon>Micrococcales</taxon>
        <taxon>Promicromonosporaceae</taxon>
        <taxon>Myceligenerans</taxon>
    </lineage>
</organism>
<dbReference type="EMBL" id="RKQZ01000001">
    <property type="protein sequence ID" value="RPF21344.1"/>
    <property type="molecule type" value="Genomic_DNA"/>
</dbReference>
<evidence type="ECO:0000259" key="9">
    <source>
        <dbReference type="Pfam" id="PF11721"/>
    </source>
</evidence>
<feature type="active site" description="Charge relay system" evidence="5">
    <location>
        <position position="204"/>
    </location>
</feature>
<dbReference type="InterPro" id="IPR036852">
    <property type="entry name" value="Peptidase_S8/S53_dom_sf"/>
</dbReference>
<proteinExistence type="inferred from homology"/>
<dbReference type="Pfam" id="PF00082">
    <property type="entry name" value="Peptidase_S8"/>
    <property type="match status" value="1"/>
</dbReference>
<feature type="compositionally biased region" description="Basic and acidic residues" evidence="6">
    <location>
        <begin position="45"/>
        <end position="55"/>
    </location>
</feature>
<feature type="active site" description="Charge relay system" evidence="5">
    <location>
        <position position="426"/>
    </location>
</feature>
<feature type="domain" description="Peptidase S8/S53" evidence="8">
    <location>
        <begin position="195"/>
        <end position="482"/>
    </location>
</feature>
<evidence type="ECO:0000256" key="6">
    <source>
        <dbReference type="SAM" id="MobiDB-lite"/>
    </source>
</evidence>
<gene>
    <name evidence="10" type="ORF">EDD34_1971</name>
</gene>
<dbReference type="InterPro" id="IPR023828">
    <property type="entry name" value="Peptidase_S8_Ser-AS"/>
</dbReference>
<dbReference type="PANTHER" id="PTHR43399:SF4">
    <property type="entry name" value="CELL WALL-ASSOCIATED PROTEASE"/>
    <property type="match status" value="1"/>
</dbReference>
<comment type="caution">
    <text evidence="10">The sequence shown here is derived from an EMBL/GenBank/DDBJ whole genome shotgun (WGS) entry which is preliminary data.</text>
</comment>
<dbReference type="PROSITE" id="PS51892">
    <property type="entry name" value="SUBTILASE"/>
    <property type="match status" value="1"/>
</dbReference>
<evidence type="ECO:0000256" key="5">
    <source>
        <dbReference type="PROSITE-ProRule" id="PRU01240"/>
    </source>
</evidence>
<dbReference type="SUPFAM" id="SSF49478">
    <property type="entry name" value="Cna protein B-type domain"/>
    <property type="match status" value="1"/>
</dbReference>
<evidence type="ECO:0000256" key="4">
    <source>
        <dbReference type="ARBA" id="ARBA00022825"/>
    </source>
</evidence>
<dbReference type="Gene3D" id="3.40.50.200">
    <property type="entry name" value="Peptidase S8/S53 domain"/>
    <property type="match status" value="1"/>
</dbReference>
<feature type="domain" description="Malectin" evidence="9">
    <location>
        <begin position="1340"/>
        <end position="1472"/>
    </location>
</feature>
<dbReference type="InterPro" id="IPR015500">
    <property type="entry name" value="Peptidase_S8_subtilisin-rel"/>
</dbReference>
<evidence type="ECO:0000313" key="10">
    <source>
        <dbReference type="EMBL" id="RPF21344.1"/>
    </source>
</evidence>
<dbReference type="GO" id="GO:0006508">
    <property type="term" value="P:proteolysis"/>
    <property type="evidence" value="ECO:0007669"/>
    <property type="project" value="UniProtKB-KW"/>
</dbReference>
<evidence type="ECO:0000256" key="3">
    <source>
        <dbReference type="ARBA" id="ARBA00022801"/>
    </source>
</evidence>
<reference evidence="10 11" key="1">
    <citation type="submission" date="2018-11" db="EMBL/GenBank/DDBJ databases">
        <title>Sequencing the genomes of 1000 actinobacteria strains.</title>
        <authorList>
            <person name="Klenk H.-P."/>
        </authorList>
    </citation>
    <scope>NUCLEOTIDE SEQUENCE [LARGE SCALE GENOMIC DNA]</scope>
    <source>
        <strain evidence="10 11">DSM 15700</strain>
    </source>
</reference>
<sequence length="2069" mass="217331">MTHSPVRPTAVAASLALAAGLSVSASPPTWGATPPPEPTAGSVEPADKIQPELRASFRGERTTELWLRFEERADLAPAARIADWTERGQFVYDALTETAAASLATVVPDLEAAGVDYKSYPVANAVLVKDGTEKLALDLAANQAVAEVHDTPDVGLVEPVRPEPTAPAARAAESEVEWGLDYINAPAAWEMGATGAGITVSNIDTGVQFDHPALVGTYRGATAGGAFDHDYNWFSTGGTCGDVPCDDNGHGTHTMGTMVGDDGAGNQVGVAPDARWIATDGCCEATGFETLLESGWWLLAPTDLNGENPDVSKRPHVVNNSWGSSAEHAYSDFFTVIDEAWTAAGIFSVWSAGNSSPSAACDTVSSPGAHPDAYSVGAFASNGVLGAFSRKGEGEGGGIKPEISAPGVSVRSAWPGNGYNTISGTSMAAPHVAGAVAALWSYDPTLVGQIEQTRRLLAESAHDVDDTSCGGTAELNNMYGEGRLDLVRLLQLAPREGGTLSGVVTVGEEPVGGAELTISGPFDRTVGTAQDGTFSVHLPAGDYEVTTTAFGHVPSTTSATVRIGEATTVDVVLETAPTRDVSGVVLGEDEQPVPAAEVSVEGTPLAAVRTDTDGAFTIADVPEGDHRLAVLPNACFAPTTVPLTVGPGTEPIEITAALVVDEGGYTCAVSEGDYRRGTDPVEFPSGIWAQVSLPSPIALYNGTHDTLNIGMRGVISVDDTIAGPGHGGVGVFPFYTASPLRTDGGVYTASTTVDGEEAFVVEYRDMTVWGGSDFPRESEDTVSFSTTFTRSGKVIVAYGDGVGGDDPLTAGLVTTTGLQGWEGVDGIRFSERSPVLHDGLVVTYDLPDFGYLDATVVDRNDGLPVDGATVSISDADGLVESLTTTSTGVMRRQLPVGDYTMTVSAPDYVTGSHEFSLDELYAETAVEARLATGIADLTTDGLDAVLGTDQNGTGSLTLTNSGSAPLTYDLGEAERHPELDTESATARTGAGADGPIDLPAWNKAAEAAGGDHEPSQTDGTGKKADAALAEAADRIGTHSGGDVITRIPLGDGPDESSPTGLGYDGDVWVHDYDARTNTAYTVTGHRTGKQFAAEWNPDYRAFDLAFDTRTGDMCQMEDSPASLIHCFDPDTGDKTREIEGAWSNTQLTGLAYNASRDVFYVGGRGIGAIGTVAGTSHETPGEFISFCYPPLPEVMGLAYNEASDTIWYTDRAVGRPSRLLQVDPVDCSLVNAWWFPGQQQLQGGGLATDATGALWATDQVADEVLLVDVEDDLLTDVPWLELSSTGGTLAPGESATVEVAVSAEDLGLGTLGANIVVMSDSGRQSKEYVPVTLTTTEHQVGVNAGGKAFTDGVGFDWSADRPFRRGPWGYEGSTKEISTRDAVHGTTDDTLFQSQRTARRDDLFYEFDDMPEGVYTIDLGFAEIQRAAPGKRVFDVLVNDSLTLYSYDAAGTVGQRTADWHTAVVEHTGGPLTVELRGARGLRSPALAALRVTHDPRVAEAPEPEPEQPGEVPVAPVDRPYEVTETSGLYRQGTTETTWSGSFGCGWLYPGFDFPFYDTMWDGLCVARNGMLTFDRSRAGMRNTELPTRQTADAIYPFWDELLVDDEAAIHIGPAEVDGLDAAVIEYRDVTFNDERTERISFSVTLVEDGRIQIGYGDGVGGENPRTQGASATVGIENLGGSRFSQHSFNQPVLSAGSDLEYALLAAGTIEGEVTDANDGEPVAGAVVTLTSPDGSTRTITADGHGRWKAKAVTGEHTVDIWSPNYTVTSDSVTISENGQAEVLDAALPTGIAEVSGDELEWFFGPEQSATAELTVTNTGTAPVEVELTERARDADGNHEPADLPWLSMSGEAAAGAVELGVGESTTATVSADNAGVDPGLLAGGVLVSSTAGRAPEQYERARMATSAYWLGVDVGGRGLDGGDGLTWSADQALRHGSDREWGYVGGGSRTTRADIENTDDDALFRTQRTGGTFSYVFEDVPAGGYQIDLGFAEIDHVAVGRRTFDVLVNGEVVLHDHDVRAEVGRLAADERNATIEHPGGDLTVELVGETGQRHPVLSALAVREDPRL</sequence>
<evidence type="ECO:0000256" key="2">
    <source>
        <dbReference type="ARBA" id="ARBA00022670"/>
    </source>
</evidence>
<evidence type="ECO:0000259" key="8">
    <source>
        <dbReference type="Pfam" id="PF00082"/>
    </source>
</evidence>
<dbReference type="GO" id="GO:0004252">
    <property type="term" value="F:serine-type endopeptidase activity"/>
    <property type="evidence" value="ECO:0007669"/>
    <property type="project" value="UniProtKB-UniRule"/>
</dbReference>
<feature type="signal peptide" evidence="7">
    <location>
        <begin position="1"/>
        <end position="25"/>
    </location>
</feature>
<dbReference type="InterPro" id="IPR021720">
    <property type="entry name" value="Malectin_dom"/>
</dbReference>
<name>A0A3N4YPQ0_9MICO</name>
<evidence type="ECO:0000256" key="7">
    <source>
        <dbReference type="SAM" id="SignalP"/>
    </source>
</evidence>
<dbReference type="Pfam" id="PF11721">
    <property type="entry name" value="Malectin"/>
    <property type="match status" value="2"/>
</dbReference>
<feature type="region of interest" description="Disordered" evidence="6">
    <location>
        <begin position="25"/>
        <end position="55"/>
    </location>
</feature>
<protein>
    <submittedName>
        <fullName evidence="10">Subtilisin family serine protease</fullName>
    </submittedName>
</protein>
<dbReference type="Proteomes" id="UP000280501">
    <property type="component" value="Unassembled WGS sequence"/>
</dbReference>
<dbReference type="GO" id="GO:0030246">
    <property type="term" value="F:carbohydrate binding"/>
    <property type="evidence" value="ECO:0007669"/>
    <property type="project" value="InterPro"/>
</dbReference>
<keyword evidence="2 5" id="KW-0645">Protease</keyword>
<keyword evidence="11" id="KW-1185">Reference proteome</keyword>
<dbReference type="InterPro" id="IPR051048">
    <property type="entry name" value="Peptidase_S8/S53_subtilisin"/>
</dbReference>
<dbReference type="SUPFAM" id="SSF52743">
    <property type="entry name" value="Subtilisin-like"/>
    <property type="match status" value="1"/>
</dbReference>
<accession>A0A3N4YPQ0</accession>
<dbReference type="Gene3D" id="2.60.40.1120">
    <property type="entry name" value="Carboxypeptidase-like, regulatory domain"/>
    <property type="match status" value="4"/>
</dbReference>
<dbReference type="InterPro" id="IPR008979">
    <property type="entry name" value="Galactose-bd-like_sf"/>
</dbReference>
<feature type="domain" description="Malectin" evidence="9">
    <location>
        <begin position="1911"/>
        <end position="2045"/>
    </location>
</feature>
<dbReference type="InterPro" id="IPR000209">
    <property type="entry name" value="Peptidase_S8/S53_dom"/>
</dbReference>
<evidence type="ECO:0000313" key="11">
    <source>
        <dbReference type="Proteomes" id="UP000280501"/>
    </source>
</evidence>
<keyword evidence="3 5" id="KW-0378">Hydrolase</keyword>
<keyword evidence="4 5" id="KW-0720">Serine protease</keyword>
<dbReference type="SUPFAM" id="SSF49785">
    <property type="entry name" value="Galactose-binding domain-like"/>
    <property type="match status" value="1"/>
</dbReference>
<dbReference type="InterPro" id="IPR013784">
    <property type="entry name" value="Carb-bd-like_fold"/>
</dbReference>
<evidence type="ECO:0000256" key="1">
    <source>
        <dbReference type="ARBA" id="ARBA00011073"/>
    </source>
</evidence>
<feature type="active site" description="Charge relay system" evidence="5">
    <location>
        <position position="250"/>
    </location>
</feature>
<dbReference type="Gene3D" id="2.60.120.430">
    <property type="entry name" value="Galactose-binding lectin"/>
    <property type="match status" value="2"/>
</dbReference>